<gene>
    <name evidence="1" type="ORF">CDH04_08305</name>
    <name evidence="2" type="ORF">FZC43_08310</name>
</gene>
<accession>A0A2Z4Y2K7</accession>
<reference evidence="2 4" key="2">
    <citation type="submission" date="2019-08" db="EMBL/GenBank/DDBJ databases">
        <title>Complete genome sequences of Francisella adeliensis (FSC1325 and FSC1326).</title>
        <authorList>
            <person name="Ohrman C."/>
            <person name="Uneklint I."/>
            <person name="Vallesi A."/>
            <person name="Karlsson L."/>
            <person name="Sjodin A."/>
        </authorList>
    </citation>
    <scope>NUCLEOTIDE SEQUENCE [LARGE SCALE GENOMIC DNA]</scope>
    <source>
        <strain evidence="2 4">FSC1325</strain>
    </source>
</reference>
<dbReference type="Proteomes" id="UP000251120">
    <property type="component" value="Chromosome"/>
</dbReference>
<proteinExistence type="predicted"/>
<organism evidence="1 3">
    <name type="scientific">Francisella adeliensis</name>
    <dbReference type="NCBI Taxonomy" id="2007306"/>
    <lineage>
        <taxon>Bacteria</taxon>
        <taxon>Pseudomonadati</taxon>
        <taxon>Pseudomonadota</taxon>
        <taxon>Gammaproteobacteria</taxon>
        <taxon>Thiotrichales</taxon>
        <taxon>Francisellaceae</taxon>
        <taxon>Francisella</taxon>
    </lineage>
</organism>
<dbReference type="Pfam" id="PF12915">
    <property type="entry name" value="DUF3833"/>
    <property type="match status" value="1"/>
</dbReference>
<dbReference type="RefSeq" id="WP_112870936.1">
    <property type="nucleotide sequence ID" value="NZ_CP021781.1"/>
</dbReference>
<evidence type="ECO:0000313" key="3">
    <source>
        <dbReference type="Proteomes" id="UP000251120"/>
    </source>
</evidence>
<keyword evidence="4" id="KW-1185">Reference proteome</keyword>
<dbReference type="InterPro" id="IPR024409">
    <property type="entry name" value="DUF3833"/>
</dbReference>
<dbReference type="OrthoDB" id="5296954at2"/>
<protein>
    <submittedName>
        <fullName evidence="2">DUF3833 domain-containing protein</fullName>
    </submittedName>
</protein>
<name>A0A2Z4Y2K7_9GAMM</name>
<evidence type="ECO:0000313" key="1">
    <source>
        <dbReference type="EMBL" id="AXA34765.1"/>
    </source>
</evidence>
<dbReference type="EMBL" id="CP021781">
    <property type="protein sequence ID" value="AXA34765.1"/>
    <property type="molecule type" value="Genomic_DNA"/>
</dbReference>
<dbReference type="AlphaFoldDB" id="A0A2Z4Y2K7"/>
<sequence length="167" mass="19162">MALGLFGCSADISQYKGTTPKLVLEDYLQGHIKGSGMIQNYKNMVIKKFDFSGDASWKDDICTFDEHMVYDDGTKDHRIWTIKKIRDGYYEGTTGDVIGIAKIHIEGNAMNWKYQMNVPVGDKKYKISFDDWMYLMDDGSLINKNTFKKFGLKVGSLTLMMHKENKE</sequence>
<evidence type="ECO:0000313" key="4">
    <source>
        <dbReference type="Proteomes" id="UP000681131"/>
    </source>
</evidence>
<dbReference type="EMBL" id="CP043424">
    <property type="protein sequence ID" value="QIW12986.1"/>
    <property type="molecule type" value="Genomic_DNA"/>
</dbReference>
<evidence type="ECO:0000313" key="2">
    <source>
        <dbReference type="EMBL" id="QIW12986.1"/>
    </source>
</evidence>
<dbReference type="Proteomes" id="UP000681131">
    <property type="component" value="Chromosome"/>
</dbReference>
<dbReference type="KEGG" id="fad:CDH04_08305"/>
<reference evidence="1 3" key="1">
    <citation type="submission" date="2017-06" db="EMBL/GenBank/DDBJ databases">
        <title>Complete genome of Francisella adeliensis.</title>
        <authorList>
            <person name="Vallesi A."/>
            <person name="Sjodin A."/>
        </authorList>
    </citation>
    <scope>NUCLEOTIDE SEQUENCE [LARGE SCALE GENOMIC DNA]</scope>
    <source>
        <strain evidence="1 3">FDC440</strain>
    </source>
</reference>